<keyword evidence="2" id="KW-1185">Reference proteome</keyword>
<name>A0A8X7QLJ9_BRACI</name>
<reference evidence="1 2" key="1">
    <citation type="submission" date="2020-02" db="EMBL/GenBank/DDBJ databases">
        <authorList>
            <person name="Ma Q."/>
            <person name="Huang Y."/>
            <person name="Song X."/>
            <person name="Pei D."/>
        </authorList>
    </citation>
    <scope>NUCLEOTIDE SEQUENCE [LARGE SCALE GENOMIC DNA]</scope>
    <source>
        <strain evidence="1">Sxm20200214</strain>
        <tissue evidence="1">Leaf</tissue>
    </source>
</reference>
<organism evidence="1 2">
    <name type="scientific">Brassica carinata</name>
    <name type="common">Ethiopian mustard</name>
    <name type="synonym">Abyssinian cabbage</name>
    <dbReference type="NCBI Taxonomy" id="52824"/>
    <lineage>
        <taxon>Eukaryota</taxon>
        <taxon>Viridiplantae</taxon>
        <taxon>Streptophyta</taxon>
        <taxon>Embryophyta</taxon>
        <taxon>Tracheophyta</taxon>
        <taxon>Spermatophyta</taxon>
        <taxon>Magnoliopsida</taxon>
        <taxon>eudicotyledons</taxon>
        <taxon>Gunneridae</taxon>
        <taxon>Pentapetalae</taxon>
        <taxon>rosids</taxon>
        <taxon>malvids</taxon>
        <taxon>Brassicales</taxon>
        <taxon>Brassicaceae</taxon>
        <taxon>Brassiceae</taxon>
        <taxon>Brassica</taxon>
    </lineage>
</organism>
<dbReference type="EMBL" id="JAAMPC010000013">
    <property type="protein sequence ID" value="KAG2272644.1"/>
    <property type="molecule type" value="Genomic_DNA"/>
</dbReference>
<proteinExistence type="predicted"/>
<dbReference type="AlphaFoldDB" id="A0A8X7QLJ9"/>
<dbReference type="OrthoDB" id="438440at2759"/>
<evidence type="ECO:0000313" key="1">
    <source>
        <dbReference type="EMBL" id="KAG2272644.1"/>
    </source>
</evidence>
<dbReference type="PANTHER" id="PTHR47523:SF1">
    <property type="entry name" value="F21O3.11 PROTEIN"/>
    <property type="match status" value="1"/>
</dbReference>
<dbReference type="Proteomes" id="UP000886595">
    <property type="component" value="Unassembled WGS sequence"/>
</dbReference>
<dbReference type="PANTHER" id="PTHR47523">
    <property type="entry name" value="F21O3.11 PROTEIN"/>
    <property type="match status" value="1"/>
</dbReference>
<sequence length="92" mass="11193">MESIQSRVESWIRDQRARFLRVSWGPLHWRFRWPPWNGEDADQRVKIRREYEKRKKQIQDLCLALKSESVEDLQDLLCCMVLSECVYKVINP</sequence>
<gene>
    <name evidence="1" type="ORF">Bca52824_067199</name>
</gene>
<evidence type="ECO:0000313" key="2">
    <source>
        <dbReference type="Proteomes" id="UP000886595"/>
    </source>
</evidence>
<protein>
    <submittedName>
        <fullName evidence="1">Uncharacterized protein</fullName>
    </submittedName>
</protein>
<accession>A0A8X7QLJ9</accession>
<comment type="caution">
    <text evidence="1">The sequence shown here is derived from an EMBL/GenBank/DDBJ whole genome shotgun (WGS) entry which is preliminary data.</text>
</comment>